<keyword evidence="3" id="KW-1185">Reference proteome</keyword>
<dbReference type="SUPFAM" id="SSF54593">
    <property type="entry name" value="Glyoxalase/Bleomycin resistance protein/Dihydroxybiphenyl dioxygenase"/>
    <property type="match status" value="1"/>
</dbReference>
<gene>
    <name evidence="2" type="ORF">QFW96_18115</name>
</gene>
<dbReference type="Pfam" id="PF00903">
    <property type="entry name" value="Glyoxalase"/>
    <property type="match status" value="1"/>
</dbReference>
<proteinExistence type="predicted"/>
<dbReference type="InterPro" id="IPR004360">
    <property type="entry name" value="Glyas_Fos-R_dOase_dom"/>
</dbReference>
<sequence>MSDDLPKIGNVLYPVGDVAAARQFYGECLGLGVKFTDGDRFSALDGGSTTLALAGPVEDVTGGVVAASFKVADLNATVKAVIARGGEVVRPAERGPHEVRAVVRDPWRNTFVLYSSLR</sequence>
<reference evidence="2 3" key="1">
    <citation type="submission" date="2023-04" db="EMBL/GenBank/DDBJ databases">
        <title>Draft genome sequence of Saccharopolyspora sp. TS4A08 isolated from sweet potato rhizospheric soil.</title>
        <authorList>
            <person name="Suksaard P."/>
            <person name="Duangmal K."/>
        </authorList>
    </citation>
    <scope>NUCLEOTIDE SEQUENCE [LARGE SCALE GENOMIC DNA]</scope>
    <source>
        <strain evidence="2 3">TS4A08</strain>
    </source>
</reference>
<dbReference type="InterPro" id="IPR037523">
    <property type="entry name" value="VOC_core"/>
</dbReference>
<accession>A0ABT6PRC5</accession>
<dbReference type="PROSITE" id="PS51819">
    <property type="entry name" value="VOC"/>
    <property type="match status" value="1"/>
</dbReference>
<dbReference type="EMBL" id="JASAOF010000011">
    <property type="protein sequence ID" value="MDI2030554.1"/>
    <property type="molecule type" value="Genomic_DNA"/>
</dbReference>
<protein>
    <submittedName>
        <fullName evidence="2">VOC family protein</fullName>
    </submittedName>
</protein>
<organism evidence="2 3">
    <name type="scientific">Saccharopolyspora ipomoeae</name>
    <dbReference type="NCBI Taxonomy" id="3042027"/>
    <lineage>
        <taxon>Bacteria</taxon>
        <taxon>Bacillati</taxon>
        <taxon>Actinomycetota</taxon>
        <taxon>Actinomycetes</taxon>
        <taxon>Pseudonocardiales</taxon>
        <taxon>Pseudonocardiaceae</taxon>
        <taxon>Saccharopolyspora</taxon>
    </lineage>
</organism>
<evidence type="ECO:0000259" key="1">
    <source>
        <dbReference type="PROSITE" id="PS51819"/>
    </source>
</evidence>
<dbReference type="InterPro" id="IPR029068">
    <property type="entry name" value="Glyas_Bleomycin-R_OHBP_Dase"/>
</dbReference>
<name>A0ABT6PRC5_9PSEU</name>
<dbReference type="RefSeq" id="WP_281456868.1">
    <property type="nucleotide sequence ID" value="NZ_JASAOF010000011.1"/>
</dbReference>
<evidence type="ECO:0000313" key="3">
    <source>
        <dbReference type="Proteomes" id="UP001237595"/>
    </source>
</evidence>
<comment type="caution">
    <text evidence="2">The sequence shown here is derived from an EMBL/GenBank/DDBJ whole genome shotgun (WGS) entry which is preliminary data.</text>
</comment>
<dbReference type="InterPro" id="IPR052164">
    <property type="entry name" value="Anthracycline_SecMetBiosynth"/>
</dbReference>
<dbReference type="Proteomes" id="UP001237595">
    <property type="component" value="Unassembled WGS sequence"/>
</dbReference>
<dbReference type="PANTHER" id="PTHR33993">
    <property type="entry name" value="GLYOXALASE-RELATED"/>
    <property type="match status" value="1"/>
</dbReference>
<evidence type="ECO:0000313" key="2">
    <source>
        <dbReference type="EMBL" id="MDI2030554.1"/>
    </source>
</evidence>
<dbReference type="Gene3D" id="3.10.180.10">
    <property type="entry name" value="2,3-Dihydroxybiphenyl 1,2-Dioxygenase, domain 1"/>
    <property type="match status" value="1"/>
</dbReference>
<feature type="domain" description="VOC" evidence="1">
    <location>
        <begin position="7"/>
        <end position="116"/>
    </location>
</feature>